<protein>
    <submittedName>
        <fullName evidence="1">Uncharacterized protein</fullName>
    </submittedName>
</protein>
<reference evidence="1 2" key="1">
    <citation type="submission" date="2020-08" db="EMBL/GenBank/DDBJ databases">
        <title>Genomic Encyclopedia of Type Strains, Phase IV (KMG-IV): sequencing the most valuable type-strain genomes for metagenomic binning, comparative biology and taxonomic classification.</title>
        <authorList>
            <person name="Goeker M."/>
        </authorList>
    </citation>
    <scope>NUCLEOTIDE SEQUENCE [LARGE SCALE GENOMIC DNA]</scope>
    <source>
        <strain evidence="1 2">DSM 19612</strain>
    </source>
</reference>
<organism evidence="1 2">
    <name type="scientific">Salirhabdus euzebyi</name>
    <dbReference type="NCBI Taxonomy" id="394506"/>
    <lineage>
        <taxon>Bacteria</taxon>
        <taxon>Bacillati</taxon>
        <taxon>Bacillota</taxon>
        <taxon>Bacilli</taxon>
        <taxon>Bacillales</taxon>
        <taxon>Bacillaceae</taxon>
        <taxon>Salirhabdus</taxon>
    </lineage>
</organism>
<proteinExistence type="predicted"/>
<evidence type="ECO:0000313" key="1">
    <source>
        <dbReference type="EMBL" id="MBB6452700.1"/>
    </source>
</evidence>
<accession>A0A841PV66</accession>
<dbReference type="EMBL" id="JACHGH010000003">
    <property type="protein sequence ID" value="MBB6452700.1"/>
    <property type="molecule type" value="Genomic_DNA"/>
</dbReference>
<dbReference type="AlphaFoldDB" id="A0A841PV66"/>
<keyword evidence="2" id="KW-1185">Reference proteome</keyword>
<comment type="caution">
    <text evidence="1">The sequence shown here is derived from an EMBL/GenBank/DDBJ whole genome shotgun (WGS) entry which is preliminary data.</text>
</comment>
<sequence>MKMDNFHKYVTFVCNLKLVSKKDGSIIDCLKNELHFCMDN</sequence>
<dbReference type="Proteomes" id="UP000581688">
    <property type="component" value="Unassembled WGS sequence"/>
</dbReference>
<gene>
    <name evidence="1" type="ORF">HNQ94_001146</name>
</gene>
<name>A0A841PV66_9BACI</name>
<evidence type="ECO:0000313" key="2">
    <source>
        <dbReference type="Proteomes" id="UP000581688"/>
    </source>
</evidence>